<feature type="transmembrane region" description="Helical" evidence="1">
    <location>
        <begin position="109"/>
        <end position="130"/>
    </location>
</feature>
<organism evidence="3 4">
    <name type="scientific">Microbulbifer yueqingensis</name>
    <dbReference type="NCBI Taxonomy" id="658219"/>
    <lineage>
        <taxon>Bacteria</taxon>
        <taxon>Pseudomonadati</taxon>
        <taxon>Pseudomonadota</taxon>
        <taxon>Gammaproteobacteria</taxon>
        <taxon>Cellvibrionales</taxon>
        <taxon>Microbulbiferaceae</taxon>
        <taxon>Microbulbifer</taxon>
    </lineage>
</organism>
<feature type="transmembrane region" description="Helical" evidence="1">
    <location>
        <begin position="167"/>
        <end position="190"/>
    </location>
</feature>
<dbReference type="Pfam" id="PF09925">
    <property type="entry name" value="DUF2157"/>
    <property type="match status" value="1"/>
</dbReference>
<dbReference type="Proteomes" id="UP000199305">
    <property type="component" value="Unassembled WGS sequence"/>
</dbReference>
<keyword evidence="1" id="KW-0812">Transmembrane</keyword>
<keyword evidence="1" id="KW-1133">Transmembrane helix</keyword>
<feature type="transmembrane region" description="Helical" evidence="1">
    <location>
        <begin position="202"/>
        <end position="220"/>
    </location>
</feature>
<feature type="transmembrane region" description="Helical" evidence="1">
    <location>
        <begin position="305"/>
        <end position="322"/>
    </location>
</feature>
<feature type="transmembrane region" description="Helical" evidence="1">
    <location>
        <begin position="240"/>
        <end position="258"/>
    </location>
</feature>
<protein>
    <submittedName>
        <fullName evidence="3">Predicted membrane protein</fullName>
    </submittedName>
</protein>
<feature type="transmembrane region" description="Helical" evidence="1">
    <location>
        <begin position="79"/>
        <end position="97"/>
    </location>
</feature>
<feature type="transmembrane region" description="Helical" evidence="1">
    <location>
        <begin position="407"/>
        <end position="428"/>
    </location>
</feature>
<dbReference type="RefSeq" id="WP_091506162.1">
    <property type="nucleotide sequence ID" value="NZ_FNFH01000001.1"/>
</dbReference>
<dbReference type="InterPro" id="IPR018677">
    <property type="entry name" value="DUF2157"/>
</dbReference>
<keyword evidence="4" id="KW-1185">Reference proteome</keyword>
<feature type="transmembrane region" description="Helical" evidence="1">
    <location>
        <begin position="381"/>
        <end position="401"/>
    </location>
</feature>
<dbReference type="EMBL" id="FNFH01000001">
    <property type="protein sequence ID" value="SDJ50892.1"/>
    <property type="molecule type" value="Genomic_DNA"/>
</dbReference>
<keyword evidence="1" id="KW-0472">Membrane</keyword>
<evidence type="ECO:0000256" key="1">
    <source>
        <dbReference type="SAM" id="Phobius"/>
    </source>
</evidence>
<reference evidence="4" key="1">
    <citation type="submission" date="2016-10" db="EMBL/GenBank/DDBJ databases">
        <authorList>
            <person name="Varghese N."/>
            <person name="Submissions S."/>
        </authorList>
    </citation>
    <scope>NUCLEOTIDE SEQUENCE [LARGE SCALE GENOMIC DNA]</scope>
    <source>
        <strain evidence="4">CGMCC 1.10658</strain>
    </source>
</reference>
<feature type="transmembrane region" description="Helical" evidence="1">
    <location>
        <begin position="355"/>
        <end position="374"/>
    </location>
</feature>
<dbReference type="AlphaFoldDB" id="A0A1G8UAY4"/>
<name>A0A1G8UAY4_9GAMM</name>
<gene>
    <name evidence="3" type="ORF">SAMN05216212_0047</name>
</gene>
<accession>A0A1G8UAY4</accession>
<sequence>MRLIRLLKNDLARESAEWVDEGLISRAQAEAICTRYGVDYEQARNRSFGYNVLVGLGFLFIGLALITLLGANWDEIPRALRMWGLIAITLGTQALGMKRYLQGDRSGGVGLFLLGNLFFGAAIILIAQIYHLGEYMPDGIFWWALGSLPFAVFTRNPWLAMQSGLLALLWFFIEVSFGFYPALFPLFVLAQLFVLLRGPQSVLLLLLVIASTGFWVEYSLAALWREAESFYLFDLHAEHLAVAAAMFLLLSVFGQWLYRREGTKSRDYAAVISIWCLRFAVVSLVVLGFAGPWEELLDAAWQHPLGMWLVLVLFAVPTLWLARSADRLVLAGALTASLWLAVLAVSTLGDEGYAVYFQVAANFLMVGFGIWLVVRGIHHGISHYFFLGVAAMLVTAFLRYIDLIGDYIGGAAMFAVFALLLLGAARYWKHYQPGQGESDGEGSR</sequence>
<feature type="transmembrane region" description="Helical" evidence="1">
    <location>
        <begin position="270"/>
        <end position="293"/>
    </location>
</feature>
<dbReference type="OrthoDB" id="7353197at2"/>
<feature type="domain" description="DUF2157" evidence="2">
    <location>
        <begin position="17"/>
        <end position="159"/>
    </location>
</feature>
<feature type="transmembrane region" description="Helical" evidence="1">
    <location>
        <begin position="52"/>
        <end position="73"/>
    </location>
</feature>
<proteinExistence type="predicted"/>
<dbReference type="STRING" id="658219.SAMN05216212_0047"/>
<evidence type="ECO:0000259" key="2">
    <source>
        <dbReference type="Pfam" id="PF09925"/>
    </source>
</evidence>
<evidence type="ECO:0000313" key="4">
    <source>
        <dbReference type="Proteomes" id="UP000199305"/>
    </source>
</evidence>
<evidence type="ECO:0000313" key="3">
    <source>
        <dbReference type="EMBL" id="SDJ50892.1"/>
    </source>
</evidence>
<feature type="transmembrane region" description="Helical" evidence="1">
    <location>
        <begin position="329"/>
        <end position="349"/>
    </location>
</feature>